<keyword evidence="4" id="KW-0378">Hydrolase</keyword>
<sequence>MFDHGSTPPPPAPAGGLARARRSLGEAAAHAAHAAGVDVAPGAAADIGAEIAQTITALEQVKYALCQNLASFEKAGGLAGSGYGRLLDWITHTATMGRAEAATYARTAQLPEALDETTAAYQAGEISLGQVEHISFYTTKAVQERNRTEWPQEAPLARKAEEVLLGLALAESTTCADIATAGKRLRARLNPKTHERDYAQRYDMRGATFVRGPDSEFHLEAWGDEVSADQLQAALEAFGGPPQPGDTRRPRQRLFDQLLDMAEHTLRTSGQLPSSGGQPAQVRITVPLEALRGIPGAFPATSDYGTVYPLSAVRAAAKDCVLRRIVTDPLTGAPLDVGRAKRIFPVQARIALLSQVTSCQWEHGCDRPARWCQIDHKQPWWEGGTTDLANAQPLCRVHNLEKEHRRARKHHRRQQQTRQAGNLHHPPGPGSGGEPGGGKPPGTGIGDPPAPPGPDHPPG</sequence>
<organism evidence="4 5">
    <name type="scientific">Murinocardiopsis flavida</name>
    <dbReference type="NCBI Taxonomy" id="645275"/>
    <lineage>
        <taxon>Bacteria</taxon>
        <taxon>Bacillati</taxon>
        <taxon>Actinomycetota</taxon>
        <taxon>Actinomycetes</taxon>
        <taxon>Streptosporangiales</taxon>
        <taxon>Nocardiopsidaceae</taxon>
        <taxon>Murinocardiopsis</taxon>
    </lineage>
</organism>
<feature type="compositionally biased region" description="Gly residues" evidence="2">
    <location>
        <begin position="430"/>
        <end position="445"/>
    </location>
</feature>
<reference evidence="4 5" key="1">
    <citation type="submission" date="2018-03" db="EMBL/GenBank/DDBJ databases">
        <title>Genomic Encyclopedia of Archaeal and Bacterial Type Strains, Phase II (KMG-II): from individual species to whole genera.</title>
        <authorList>
            <person name="Goeker M."/>
        </authorList>
    </citation>
    <scope>NUCLEOTIDE SEQUENCE [LARGE SCALE GENOMIC DNA]</scope>
    <source>
        <strain evidence="4 5">DSM 45312</strain>
    </source>
</reference>
<evidence type="ECO:0000313" key="4">
    <source>
        <dbReference type="EMBL" id="PSK95940.1"/>
    </source>
</evidence>
<comment type="caution">
    <text evidence="4">The sequence shown here is derived from an EMBL/GenBank/DDBJ whole genome shotgun (WGS) entry which is preliminary data.</text>
</comment>
<proteinExistence type="inferred from homology"/>
<evidence type="ECO:0000313" key="5">
    <source>
        <dbReference type="Proteomes" id="UP000240542"/>
    </source>
</evidence>
<feature type="compositionally biased region" description="Basic residues" evidence="2">
    <location>
        <begin position="405"/>
        <end position="415"/>
    </location>
</feature>
<dbReference type="SMART" id="SM00507">
    <property type="entry name" value="HNHc"/>
    <property type="match status" value="1"/>
</dbReference>
<keyword evidence="4" id="KW-0255">Endonuclease</keyword>
<dbReference type="GO" id="GO:0004519">
    <property type="term" value="F:endonuclease activity"/>
    <property type="evidence" value="ECO:0007669"/>
    <property type="project" value="UniProtKB-KW"/>
</dbReference>
<dbReference type="InterPro" id="IPR003870">
    <property type="entry name" value="DUF222"/>
</dbReference>
<feature type="region of interest" description="Disordered" evidence="2">
    <location>
        <begin position="403"/>
        <end position="459"/>
    </location>
</feature>
<dbReference type="GO" id="GO:0003676">
    <property type="term" value="F:nucleic acid binding"/>
    <property type="evidence" value="ECO:0007669"/>
    <property type="project" value="InterPro"/>
</dbReference>
<dbReference type="GO" id="GO:0008270">
    <property type="term" value="F:zinc ion binding"/>
    <property type="evidence" value="ECO:0007669"/>
    <property type="project" value="InterPro"/>
</dbReference>
<keyword evidence="4" id="KW-0540">Nuclease</keyword>
<dbReference type="Pfam" id="PF02720">
    <property type="entry name" value="DUF222"/>
    <property type="match status" value="1"/>
</dbReference>
<dbReference type="EMBL" id="PYGA01000013">
    <property type="protein sequence ID" value="PSK95940.1"/>
    <property type="molecule type" value="Genomic_DNA"/>
</dbReference>
<evidence type="ECO:0000259" key="3">
    <source>
        <dbReference type="SMART" id="SM00507"/>
    </source>
</evidence>
<feature type="compositionally biased region" description="Pro residues" evidence="2">
    <location>
        <begin position="448"/>
        <end position="459"/>
    </location>
</feature>
<accession>A0A2P8DFG4</accession>
<dbReference type="RefSeq" id="WP_146165600.1">
    <property type="nucleotide sequence ID" value="NZ_PYGA01000013.1"/>
</dbReference>
<gene>
    <name evidence="4" type="ORF">CLV63_113103</name>
</gene>
<dbReference type="InterPro" id="IPR002711">
    <property type="entry name" value="HNH"/>
</dbReference>
<dbReference type="Gene3D" id="1.10.30.50">
    <property type="match status" value="1"/>
</dbReference>
<evidence type="ECO:0000256" key="1">
    <source>
        <dbReference type="ARBA" id="ARBA00023450"/>
    </source>
</evidence>
<evidence type="ECO:0000256" key="2">
    <source>
        <dbReference type="SAM" id="MobiDB-lite"/>
    </source>
</evidence>
<dbReference type="OrthoDB" id="3432470at2"/>
<dbReference type="Proteomes" id="UP000240542">
    <property type="component" value="Unassembled WGS sequence"/>
</dbReference>
<dbReference type="CDD" id="cd00085">
    <property type="entry name" value="HNHc"/>
    <property type="match status" value="1"/>
</dbReference>
<name>A0A2P8DFG4_9ACTN</name>
<dbReference type="Pfam" id="PF01844">
    <property type="entry name" value="HNH"/>
    <property type="match status" value="1"/>
</dbReference>
<dbReference type="InterPro" id="IPR003615">
    <property type="entry name" value="HNH_nuc"/>
</dbReference>
<protein>
    <submittedName>
        <fullName evidence="4">HNH endonuclease</fullName>
    </submittedName>
</protein>
<comment type="similarity">
    <text evidence="1">Belongs to the Rv1128c/1148c/1588c/1702c/1945/3466 family.</text>
</comment>
<keyword evidence="5" id="KW-1185">Reference proteome</keyword>
<dbReference type="AlphaFoldDB" id="A0A2P8DFG4"/>
<feature type="domain" description="HNH nuclease" evidence="3">
    <location>
        <begin position="347"/>
        <end position="400"/>
    </location>
</feature>